<dbReference type="Proteomes" id="UP000179807">
    <property type="component" value="Unassembled WGS sequence"/>
</dbReference>
<keyword evidence="2" id="KW-0472">Membrane</keyword>
<reference evidence="3" key="1">
    <citation type="submission" date="2016-10" db="EMBL/GenBank/DDBJ databases">
        <authorList>
            <person name="Benchimol M."/>
            <person name="Almeida L.G."/>
            <person name="Vasconcelos A.T."/>
            <person name="Perreira-Neves A."/>
            <person name="Rosa I.A."/>
            <person name="Tasca T."/>
            <person name="Bogo M.R."/>
            <person name="de Souza W."/>
        </authorList>
    </citation>
    <scope>NUCLEOTIDE SEQUENCE [LARGE SCALE GENOMIC DNA]</scope>
    <source>
        <strain evidence="3">K</strain>
    </source>
</reference>
<evidence type="ECO:0000313" key="3">
    <source>
        <dbReference type="EMBL" id="OHS93112.1"/>
    </source>
</evidence>
<evidence type="ECO:0000313" key="4">
    <source>
        <dbReference type="Proteomes" id="UP000179807"/>
    </source>
</evidence>
<keyword evidence="4" id="KW-1185">Reference proteome</keyword>
<keyword evidence="2" id="KW-1133">Transmembrane helix</keyword>
<evidence type="ECO:0000256" key="2">
    <source>
        <dbReference type="SAM" id="Phobius"/>
    </source>
</evidence>
<feature type="transmembrane region" description="Helical" evidence="2">
    <location>
        <begin position="315"/>
        <end position="336"/>
    </location>
</feature>
<feature type="transmembrane region" description="Helical" evidence="2">
    <location>
        <begin position="287"/>
        <end position="309"/>
    </location>
</feature>
<proteinExistence type="predicted"/>
<comment type="caution">
    <text evidence="3">The sequence shown here is derived from an EMBL/GenBank/DDBJ whole genome shotgun (WGS) entry which is preliminary data.</text>
</comment>
<dbReference type="EMBL" id="MLAK01001432">
    <property type="protein sequence ID" value="OHS93112.1"/>
    <property type="molecule type" value="Genomic_DNA"/>
</dbReference>
<feature type="transmembrane region" description="Helical" evidence="2">
    <location>
        <begin position="170"/>
        <end position="193"/>
    </location>
</feature>
<feature type="region of interest" description="Disordered" evidence="1">
    <location>
        <begin position="654"/>
        <end position="673"/>
    </location>
</feature>
<dbReference type="VEuPathDB" id="TrichDB:TRFO_40582"/>
<accession>A0A1J4J0K9</accession>
<feature type="transmembrane region" description="Helical" evidence="2">
    <location>
        <begin position="50"/>
        <end position="72"/>
    </location>
</feature>
<dbReference type="OrthoDB" id="1890790at2759"/>
<dbReference type="GeneID" id="94848000"/>
<gene>
    <name evidence="3" type="ORF">TRFO_40582</name>
</gene>
<feature type="transmembrane region" description="Helical" evidence="2">
    <location>
        <begin position="242"/>
        <end position="275"/>
    </location>
</feature>
<sequence>MQVEQSQISTRSASSANQNTGFRRKVALGQVSFIDIVFPLMDNIMQHTRFPFILTSFVALFFYLQVVFSALWPVSKFWNFQTPNMTESKTHALALAVQNLPKIDHLSNFTDLTKTNISMKNLNESIFLGASKLLAHEEAPVQTEQSKFAKIFNIVQIVFWFTEHNPTRSYLTYELVVLAVITVICWGFIGYSLFRYHSLHRFEKWLLYATRAILEVAAPILFHPAAAFTGSAIKLLVQTKETILWAYVVVGIFVLVCCIALFISGFMLSSVSAYLNVTHYSMFDPTTLCTMGAISSLFITFSFIASLFPDWLMNFLQALHLVASAVIIFMMSYMPFHKLSGTCIAIAALETGALLDITMIIFINVDNVITQVPDYAPFVMMIALFIISAVLTGIYLRACKKKIVKNLTNNRNEDGERMTEEEKNERFISLGLHLNESKALMYLRVGFQNHCDLFIDWSLLRFIASNYQTNSAIAACVQILAFFPGESRQLNAFFNSAIMKKNLGYSHRFLIFQVYRIKTLRQSSASSDANEKLAELKRLSQQCEAEINGFWASNDSNPGYFEVISTQVQSLNALWLEAIRDFPNNSKFSDEYCRFLTECATDFEMAIVQKQRSEMIEMGTNFSVDISFRSMVKNYPEYLKKDILDLKGNVRSRTTKNKGSTASSGSNKDSSFSTSNIEVDAELENSLGKLLFRHSKLRIALHHSLKGRTLQSMTLTPVAGAISVIASFAAFIGLFVYFKQTYQERGTSMDRLNFISKTRFNYAVANIILLCDFLEQTGRMNNFVEMDTEMLEEDDHDSEYIDHHIEYSQQIMDYNILSRDNFTTLLDEISILSFNGIDVYDLAGELFNDMVNITTCYDNQQLTAFANNMKNLMVLGYLHQSELAGLSKKDLFYNDEYCEILANWNSLQTAADSVFRSFSDEQVTRGNDLTNTGEFQLFFS</sequence>
<organism evidence="3 4">
    <name type="scientific">Tritrichomonas foetus</name>
    <dbReference type="NCBI Taxonomy" id="1144522"/>
    <lineage>
        <taxon>Eukaryota</taxon>
        <taxon>Metamonada</taxon>
        <taxon>Parabasalia</taxon>
        <taxon>Tritrichomonadida</taxon>
        <taxon>Tritrichomonadidae</taxon>
        <taxon>Tritrichomonas</taxon>
    </lineage>
</organism>
<name>A0A1J4J0K9_9EUKA</name>
<feature type="transmembrane region" description="Helical" evidence="2">
    <location>
        <begin position="343"/>
        <end position="363"/>
    </location>
</feature>
<feature type="transmembrane region" description="Helical" evidence="2">
    <location>
        <begin position="715"/>
        <end position="738"/>
    </location>
</feature>
<feature type="transmembrane region" description="Helical" evidence="2">
    <location>
        <begin position="205"/>
        <end position="222"/>
    </location>
</feature>
<keyword evidence="2" id="KW-0812">Transmembrane</keyword>
<feature type="compositionally biased region" description="Polar residues" evidence="1">
    <location>
        <begin position="657"/>
        <end position="673"/>
    </location>
</feature>
<dbReference type="AlphaFoldDB" id="A0A1J4J0K9"/>
<feature type="transmembrane region" description="Helical" evidence="2">
    <location>
        <begin position="375"/>
        <end position="396"/>
    </location>
</feature>
<dbReference type="RefSeq" id="XP_068346249.1">
    <property type="nucleotide sequence ID" value="XM_068513296.1"/>
</dbReference>
<evidence type="ECO:0000256" key="1">
    <source>
        <dbReference type="SAM" id="MobiDB-lite"/>
    </source>
</evidence>
<protein>
    <submittedName>
        <fullName evidence="3">Uncharacterized protein</fullName>
    </submittedName>
</protein>